<sequence length="97" mass="11242">MGPLPSTSFYSNGFYSKRNEYSLRICTISVRKNDLSWGFLWLGFEFGRCGFLFEFLAAIWFWLNCAELQISRENSCCSLLFALPLFGLILSLILFSR</sequence>
<evidence type="ECO:0000313" key="2">
    <source>
        <dbReference type="EMBL" id="OIT06438.1"/>
    </source>
</evidence>
<comment type="caution">
    <text evidence="2">The sequence shown here is derived from an EMBL/GenBank/DDBJ whole genome shotgun (WGS) entry which is preliminary data.</text>
</comment>
<evidence type="ECO:0000256" key="1">
    <source>
        <dbReference type="SAM" id="Phobius"/>
    </source>
</evidence>
<feature type="transmembrane region" description="Helical" evidence="1">
    <location>
        <begin position="39"/>
        <end position="63"/>
    </location>
</feature>
<dbReference type="AlphaFoldDB" id="A0A1J6INJ5"/>
<dbReference type="Proteomes" id="UP000187609">
    <property type="component" value="Unassembled WGS sequence"/>
</dbReference>
<dbReference type="Gramene" id="OIT06438">
    <property type="protein sequence ID" value="OIT06438"/>
    <property type="gene ID" value="A4A49_20184"/>
</dbReference>
<keyword evidence="1" id="KW-0812">Transmembrane</keyword>
<keyword evidence="1" id="KW-1133">Transmembrane helix</keyword>
<name>A0A1J6INJ5_NICAT</name>
<protein>
    <submittedName>
        <fullName evidence="2">Uncharacterized protein</fullName>
    </submittedName>
</protein>
<feature type="transmembrane region" description="Helical" evidence="1">
    <location>
        <begin position="75"/>
        <end position="95"/>
    </location>
</feature>
<gene>
    <name evidence="2" type="ORF">A4A49_20184</name>
</gene>
<keyword evidence="1" id="KW-0472">Membrane</keyword>
<evidence type="ECO:0000313" key="3">
    <source>
        <dbReference type="Proteomes" id="UP000187609"/>
    </source>
</evidence>
<accession>A0A1J6INJ5</accession>
<dbReference type="EMBL" id="MJEQ01037184">
    <property type="protein sequence ID" value="OIT06438.1"/>
    <property type="molecule type" value="Genomic_DNA"/>
</dbReference>
<reference evidence="2" key="1">
    <citation type="submission" date="2016-11" db="EMBL/GenBank/DDBJ databases">
        <title>The genome of Nicotiana attenuata.</title>
        <authorList>
            <person name="Xu S."/>
            <person name="Brockmoeller T."/>
            <person name="Gaquerel E."/>
            <person name="Navarro A."/>
            <person name="Kuhl H."/>
            <person name="Gase K."/>
            <person name="Ling Z."/>
            <person name="Zhou W."/>
            <person name="Kreitzer C."/>
            <person name="Stanke M."/>
            <person name="Tang H."/>
            <person name="Lyons E."/>
            <person name="Pandey P."/>
            <person name="Pandey S.P."/>
            <person name="Timmermann B."/>
            <person name="Baldwin I.T."/>
        </authorList>
    </citation>
    <scope>NUCLEOTIDE SEQUENCE [LARGE SCALE GENOMIC DNA]</scope>
    <source>
        <strain evidence="2">UT</strain>
    </source>
</reference>
<keyword evidence="3" id="KW-1185">Reference proteome</keyword>
<organism evidence="2 3">
    <name type="scientific">Nicotiana attenuata</name>
    <name type="common">Coyote tobacco</name>
    <dbReference type="NCBI Taxonomy" id="49451"/>
    <lineage>
        <taxon>Eukaryota</taxon>
        <taxon>Viridiplantae</taxon>
        <taxon>Streptophyta</taxon>
        <taxon>Embryophyta</taxon>
        <taxon>Tracheophyta</taxon>
        <taxon>Spermatophyta</taxon>
        <taxon>Magnoliopsida</taxon>
        <taxon>eudicotyledons</taxon>
        <taxon>Gunneridae</taxon>
        <taxon>Pentapetalae</taxon>
        <taxon>asterids</taxon>
        <taxon>lamiids</taxon>
        <taxon>Solanales</taxon>
        <taxon>Solanaceae</taxon>
        <taxon>Nicotianoideae</taxon>
        <taxon>Nicotianeae</taxon>
        <taxon>Nicotiana</taxon>
    </lineage>
</organism>
<proteinExistence type="predicted"/>